<protein>
    <submittedName>
        <fullName evidence="2">Uncharacterized protein</fullName>
    </submittedName>
</protein>
<evidence type="ECO:0000313" key="3">
    <source>
        <dbReference type="Proteomes" id="UP001378188"/>
    </source>
</evidence>
<comment type="caution">
    <text evidence="2">The sequence shown here is derived from an EMBL/GenBank/DDBJ whole genome shotgun (WGS) entry which is preliminary data.</text>
</comment>
<feature type="chain" id="PRO_5043847003" evidence="1">
    <location>
        <begin position="30"/>
        <end position="189"/>
    </location>
</feature>
<proteinExistence type="predicted"/>
<name>A0AAW9RGZ6_9HYPH</name>
<dbReference type="EMBL" id="JAZHOF010000002">
    <property type="protein sequence ID" value="MEJ8571195.1"/>
    <property type="molecule type" value="Genomic_DNA"/>
</dbReference>
<evidence type="ECO:0000256" key="1">
    <source>
        <dbReference type="SAM" id="SignalP"/>
    </source>
</evidence>
<evidence type="ECO:0000313" key="2">
    <source>
        <dbReference type="EMBL" id="MEJ8571195.1"/>
    </source>
</evidence>
<keyword evidence="1" id="KW-0732">Signal</keyword>
<keyword evidence="3" id="KW-1185">Reference proteome</keyword>
<dbReference type="AlphaFoldDB" id="A0AAW9RGZ6"/>
<reference evidence="2 3" key="1">
    <citation type="submission" date="2024-02" db="EMBL/GenBank/DDBJ databases">
        <title>Genome analysis and characterization of Microbaculum marinisediminis sp. nov., isolated from marine sediment.</title>
        <authorList>
            <person name="Du Z.-J."/>
            <person name="Ye Y.-Q."/>
            <person name="Zhang Z.-R."/>
            <person name="Yuan S.-M."/>
            <person name="Zhang X.-Y."/>
        </authorList>
    </citation>
    <scope>NUCLEOTIDE SEQUENCE [LARGE SCALE GENOMIC DNA]</scope>
    <source>
        <strain evidence="2 3">SDUM1044001</strain>
    </source>
</reference>
<sequence length="189" mass="19995">MIASTRTGRAAALALALAAAISAPGAADAAGTNVPEVAQPRVLVPHVPAPHVPQPAPRDRISGCWSGERLIYGPYAFSFCSNGDYGSYQVRGGGLACNGSVTVSRGPGDTVTVNLSRSQCNNWTDWSADRLVCRTGDRVWIDQPYASRPEVAQPHVAVPRRPAPMRQLDCTYFPAAAGYHPIGLALSRN</sequence>
<feature type="signal peptide" evidence="1">
    <location>
        <begin position="1"/>
        <end position="29"/>
    </location>
</feature>
<accession>A0AAW9RGZ6</accession>
<gene>
    <name evidence="2" type="ORF">V3328_06905</name>
</gene>
<dbReference type="Proteomes" id="UP001378188">
    <property type="component" value="Unassembled WGS sequence"/>
</dbReference>
<dbReference type="RefSeq" id="WP_340328875.1">
    <property type="nucleotide sequence ID" value="NZ_JAZHOF010000002.1"/>
</dbReference>
<organism evidence="2 3">
    <name type="scientific">Microbaculum marinum</name>
    <dbReference type="NCBI Taxonomy" id="1764581"/>
    <lineage>
        <taxon>Bacteria</taxon>
        <taxon>Pseudomonadati</taxon>
        <taxon>Pseudomonadota</taxon>
        <taxon>Alphaproteobacteria</taxon>
        <taxon>Hyphomicrobiales</taxon>
        <taxon>Tepidamorphaceae</taxon>
        <taxon>Microbaculum</taxon>
    </lineage>
</organism>